<reference evidence="3 4" key="1">
    <citation type="submission" date="2020-06" db="EMBL/GenBank/DDBJ databases">
        <authorList>
            <person name="Li R."/>
            <person name="Bekaert M."/>
        </authorList>
    </citation>
    <scope>NUCLEOTIDE SEQUENCE [LARGE SCALE GENOMIC DNA]</scope>
    <source>
        <strain evidence="4">wild</strain>
    </source>
</reference>
<dbReference type="EMBL" id="CACVKT020002233">
    <property type="protein sequence ID" value="CAC5376939.1"/>
    <property type="molecule type" value="Genomic_DNA"/>
</dbReference>
<evidence type="ECO:0008006" key="5">
    <source>
        <dbReference type="Google" id="ProtNLM"/>
    </source>
</evidence>
<evidence type="ECO:0000256" key="1">
    <source>
        <dbReference type="ARBA" id="ARBA00023172"/>
    </source>
</evidence>
<dbReference type="GO" id="GO:0006310">
    <property type="term" value="P:DNA recombination"/>
    <property type="evidence" value="ECO:0007669"/>
    <property type="project" value="UniProtKB-KW"/>
</dbReference>
<proteinExistence type="predicted"/>
<name>A0A6J8AZK7_MYTCO</name>
<evidence type="ECO:0000256" key="2">
    <source>
        <dbReference type="SAM" id="MobiDB-lite"/>
    </source>
</evidence>
<sequence>MADRRAPRFRQRSSQWDSADPANWTANNSNEVPQVQRDLTSDSGSNSARSSAVTEPRMNFHSGMAGTTSSNMAAHSASNVNNEVMTGMLNSMQSMQGTMLCLQQTVIKLININDRPITVDANNLSTAYEAMRSNDPGPSTNSGAEGSQTFPLNGGYRFPISEFGVPSECIPHVDIVSEVIKKRIWEGKDVNLAALFKCLELNIDYPDLTKLRRLKAIPNGVKRTYKTKPKPRYPITFDILKKVCLWLRQDSSYENLLLETMCTVAFFGFLRCGEFTVDSCGNFDPAFNLCISDITILSDSIHLKLKISKTDPFRQGVTIKLFETGTEICPYRIFCLYMNNRFQRNPSPETPLFVDLTGAAVTRAKFLSLFKHALDSLGIDSTYYSGHSFRIGAATTAGSVQVEDHLIKVMGRWSSDAYCRYIKISESDLKRAQNSLANN</sequence>
<dbReference type="PANTHER" id="PTHR34605">
    <property type="entry name" value="PHAGE_INTEGRASE DOMAIN-CONTAINING PROTEIN"/>
    <property type="match status" value="1"/>
</dbReference>
<dbReference type="Proteomes" id="UP000507470">
    <property type="component" value="Unassembled WGS sequence"/>
</dbReference>
<feature type="compositionally biased region" description="Polar residues" evidence="2">
    <location>
        <begin position="136"/>
        <end position="148"/>
    </location>
</feature>
<keyword evidence="4" id="KW-1185">Reference proteome</keyword>
<dbReference type="InterPro" id="IPR013762">
    <property type="entry name" value="Integrase-like_cat_sf"/>
</dbReference>
<dbReference type="GO" id="GO:0003677">
    <property type="term" value="F:DNA binding"/>
    <property type="evidence" value="ECO:0007669"/>
    <property type="project" value="InterPro"/>
</dbReference>
<dbReference type="GO" id="GO:0015074">
    <property type="term" value="P:DNA integration"/>
    <property type="evidence" value="ECO:0007669"/>
    <property type="project" value="InterPro"/>
</dbReference>
<feature type="region of interest" description="Disordered" evidence="2">
    <location>
        <begin position="1"/>
        <end position="74"/>
    </location>
</feature>
<accession>A0A6J8AZK7</accession>
<dbReference type="AlphaFoldDB" id="A0A6J8AZK7"/>
<dbReference type="SUPFAM" id="SSF56349">
    <property type="entry name" value="DNA breaking-rejoining enzymes"/>
    <property type="match status" value="1"/>
</dbReference>
<dbReference type="OrthoDB" id="10068687at2759"/>
<feature type="compositionally biased region" description="Polar residues" evidence="2">
    <location>
        <begin position="24"/>
        <end position="33"/>
    </location>
</feature>
<evidence type="ECO:0000313" key="4">
    <source>
        <dbReference type="Proteomes" id="UP000507470"/>
    </source>
</evidence>
<keyword evidence="1" id="KW-0233">DNA recombination</keyword>
<feature type="compositionally biased region" description="Low complexity" evidence="2">
    <location>
        <begin position="41"/>
        <end position="51"/>
    </location>
</feature>
<feature type="compositionally biased region" description="Polar residues" evidence="2">
    <location>
        <begin position="65"/>
        <end position="74"/>
    </location>
</feature>
<gene>
    <name evidence="3" type="ORF">MCOR_13406</name>
</gene>
<organism evidence="3 4">
    <name type="scientific">Mytilus coruscus</name>
    <name type="common">Sea mussel</name>
    <dbReference type="NCBI Taxonomy" id="42192"/>
    <lineage>
        <taxon>Eukaryota</taxon>
        <taxon>Metazoa</taxon>
        <taxon>Spiralia</taxon>
        <taxon>Lophotrochozoa</taxon>
        <taxon>Mollusca</taxon>
        <taxon>Bivalvia</taxon>
        <taxon>Autobranchia</taxon>
        <taxon>Pteriomorphia</taxon>
        <taxon>Mytilida</taxon>
        <taxon>Mytiloidea</taxon>
        <taxon>Mytilidae</taxon>
        <taxon>Mytilinae</taxon>
        <taxon>Mytilus</taxon>
    </lineage>
</organism>
<dbReference type="Gene3D" id="1.10.443.10">
    <property type="entry name" value="Intergrase catalytic core"/>
    <property type="match status" value="1"/>
</dbReference>
<dbReference type="InterPro" id="IPR011010">
    <property type="entry name" value="DNA_brk_join_enz"/>
</dbReference>
<protein>
    <recommendedName>
        <fullName evidence="5">Tyr recombinase domain-containing protein</fullName>
    </recommendedName>
</protein>
<feature type="region of interest" description="Disordered" evidence="2">
    <location>
        <begin position="129"/>
        <end position="148"/>
    </location>
</feature>
<evidence type="ECO:0000313" key="3">
    <source>
        <dbReference type="EMBL" id="CAC5376939.1"/>
    </source>
</evidence>
<dbReference type="InterPro" id="IPR052925">
    <property type="entry name" value="Phage_Integrase-like_Recomb"/>
</dbReference>
<dbReference type="PANTHER" id="PTHR34605:SF3">
    <property type="entry name" value="P CELL-TYPE AGGLUTINATION PROTEIN MAP4-LIKE-RELATED"/>
    <property type="match status" value="1"/>
</dbReference>